<gene>
    <name evidence="2" type="ORF">L227DRAFT_97091</name>
</gene>
<protein>
    <submittedName>
        <fullName evidence="2">Uncharacterized protein</fullName>
    </submittedName>
</protein>
<evidence type="ECO:0000313" key="2">
    <source>
        <dbReference type="EMBL" id="RPD60269.1"/>
    </source>
</evidence>
<dbReference type="EMBL" id="ML122266">
    <property type="protein sequence ID" value="RPD60269.1"/>
    <property type="molecule type" value="Genomic_DNA"/>
</dbReference>
<organism evidence="2 3">
    <name type="scientific">Lentinus tigrinus ALCF2SS1-6</name>
    <dbReference type="NCBI Taxonomy" id="1328759"/>
    <lineage>
        <taxon>Eukaryota</taxon>
        <taxon>Fungi</taxon>
        <taxon>Dikarya</taxon>
        <taxon>Basidiomycota</taxon>
        <taxon>Agaricomycotina</taxon>
        <taxon>Agaricomycetes</taxon>
        <taxon>Polyporales</taxon>
        <taxon>Polyporaceae</taxon>
        <taxon>Lentinus</taxon>
    </lineage>
</organism>
<feature type="compositionally biased region" description="Basic residues" evidence="1">
    <location>
        <begin position="1"/>
        <end position="22"/>
    </location>
</feature>
<reference evidence="2" key="1">
    <citation type="journal article" date="2018" name="Genome Biol. Evol.">
        <title>Genomics and development of Lentinus tigrinus, a white-rot wood-decaying mushroom with dimorphic fruiting bodies.</title>
        <authorList>
            <person name="Wu B."/>
            <person name="Xu Z."/>
            <person name="Knudson A."/>
            <person name="Carlson A."/>
            <person name="Chen N."/>
            <person name="Kovaka S."/>
            <person name="LaButti K."/>
            <person name="Lipzen A."/>
            <person name="Pennachio C."/>
            <person name="Riley R."/>
            <person name="Schakwitz W."/>
            <person name="Umezawa K."/>
            <person name="Ohm R.A."/>
            <person name="Grigoriev I.V."/>
            <person name="Nagy L.G."/>
            <person name="Gibbons J."/>
            <person name="Hibbett D."/>
        </authorList>
    </citation>
    <scope>NUCLEOTIDE SEQUENCE [LARGE SCALE GENOMIC DNA]</scope>
    <source>
        <strain evidence="2">ALCF2SS1-6</strain>
    </source>
</reference>
<keyword evidence="3" id="KW-1185">Reference proteome</keyword>
<feature type="region of interest" description="Disordered" evidence="1">
    <location>
        <begin position="1"/>
        <end position="25"/>
    </location>
</feature>
<sequence length="273" mass="31477">MVSRTRASKSPHRQATKTRIKSRPPLTCRAETAGNPCRKRLTGWVWLCCEHAKEYQESYERYKAASVSAEYLRDIIMVWADKAAITVMRTLVEVNNAIKMTETYIECAEEELRGRELHTLIFFAHVEPDPGHVQRTRHVETCIQHAYNILDDLRTRVADLTPPEPRPRMTRNQRRKQKARALREGPVELPGILCASISIGPYIDEDEESPLASGMDKEEWLADLRTEREAEEMLRWYAEQGNSEEEDEELDPMGPFVASLVDHLLRLGLAHRI</sequence>
<dbReference type="OrthoDB" id="2754169at2759"/>
<proteinExistence type="predicted"/>
<dbReference type="Proteomes" id="UP000313359">
    <property type="component" value="Unassembled WGS sequence"/>
</dbReference>
<dbReference type="AlphaFoldDB" id="A0A5C2SAW8"/>
<name>A0A5C2SAW8_9APHY</name>
<evidence type="ECO:0000256" key="1">
    <source>
        <dbReference type="SAM" id="MobiDB-lite"/>
    </source>
</evidence>
<evidence type="ECO:0000313" key="3">
    <source>
        <dbReference type="Proteomes" id="UP000313359"/>
    </source>
</evidence>
<accession>A0A5C2SAW8</accession>